<dbReference type="PANTHER" id="PTHR46401:SF2">
    <property type="entry name" value="GLYCOSYLTRANSFERASE WBBK-RELATED"/>
    <property type="match status" value="1"/>
</dbReference>
<dbReference type="AlphaFoldDB" id="A0A4Y8A7Y2"/>
<sequence>MRKKILISAYAISPYKGSEYAAAWNTVKYLATSHDVWVLYGMSDDHMGDTHTLRKYISENPNPAIKFIEVDGGRAAKAINLLNKAGAGWFFYFAYYLWQRRALRAAKMLLETVDIDVVHQLGPIGFREPGFLWQLNKPFVWGPIGGMMMVDKRLMQGQPVAAQFKFALKNAINYLQLNYSVRIKKAFRQAGVLVAATTYAQAVIQEKMGKPSIHLPETWLVPDARFAEEKFDGVNRQVRLIWCGTHNNRKNLQLCLQALALVKQKNWVIHILGSGPLTQSLKKLAIELGIASNIVWNGQVSRAASFKIMQMSHLHIITSIAEDNPNVLYEAISYGVPTLSIDHFGMADAICNCSGIKIAIDENTLMANKMAAVINHLLANPDVLKVMAHNTLLSAGKFEWHKKLAKLNGIYNLAIERHQEHRIRKVLTQIATAV</sequence>
<dbReference type="InterPro" id="IPR001296">
    <property type="entry name" value="Glyco_trans_1"/>
</dbReference>
<evidence type="ECO:0000313" key="5">
    <source>
        <dbReference type="Proteomes" id="UP000297248"/>
    </source>
</evidence>
<dbReference type="PANTHER" id="PTHR46401">
    <property type="entry name" value="GLYCOSYLTRANSFERASE WBBK-RELATED"/>
    <property type="match status" value="1"/>
</dbReference>
<gene>
    <name evidence="4" type="ORF">E2R65_16020</name>
    <name evidence="3" type="ORF">GGR35_003136</name>
</gene>
<reference evidence="3 6" key="3">
    <citation type="submission" date="2020-08" db="EMBL/GenBank/DDBJ databases">
        <title>Genomic Encyclopedia of Type Strains, Phase IV (KMG-IV): sequencing the most valuable type-strain genomes for metagenomic binning, comparative biology and taxonomic classification.</title>
        <authorList>
            <person name="Goeker M."/>
        </authorList>
    </citation>
    <scope>NUCLEOTIDE SEQUENCE [LARGE SCALE GENOMIC DNA]</scope>
    <source>
        <strain evidence="3 6">DSM 100995</strain>
    </source>
</reference>
<keyword evidence="6" id="KW-1185">Reference proteome</keyword>
<feature type="domain" description="Glycosyl transferase family 1" evidence="2">
    <location>
        <begin position="240"/>
        <end position="390"/>
    </location>
</feature>
<dbReference type="OrthoDB" id="596635at2"/>
<protein>
    <submittedName>
        <fullName evidence="3 4">Glycosyltransferase</fullName>
    </submittedName>
</protein>
<dbReference type="SUPFAM" id="SSF53756">
    <property type="entry name" value="UDP-Glycosyltransferase/glycogen phosphorylase"/>
    <property type="match status" value="1"/>
</dbReference>
<reference evidence="4" key="2">
    <citation type="submission" date="2019-03" db="EMBL/GenBank/DDBJ databases">
        <authorList>
            <person name="Yan Y.-Q."/>
            <person name="Du Z.-J."/>
        </authorList>
    </citation>
    <scope>NUCLEOTIDE SEQUENCE</scope>
    <source>
        <strain evidence="4">PP-F2FG21</strain>
    </source>
</reference>
<evidence type="ECO:0000313" key="6">
    <source>
        <dbReference type="Proteomes" id="UP000583101"/>
    </source>
</evidence>
<evidence type="ECO:0000313" key="3">
    <source>
        <dbReference type="EMBL" id="MBB3970513.1"/>
    </source>
</evidence>
<dbReference type="Proteomes" id="UP000583101">
    <property type="component" value="Unassembled WGS sequence"/>
</dbReference>
<dbReference type="GO" id="GO:0016757">
    <property type="term" value="F:glycosyltransferase activity"/>
    <property type="evidence" value="ECO:0007669"/>
    <property type="project" value="InterPro"/>
</dbReference>
<comment type="caution">
    <text evidence="4">The sequence shown here is derived from an EMBL/GenBank/DDBJ whole genome shotgun (WGS) entry which is preliminary data.</text>
</comment>
<dbReference type="EMBL" id="JACIEG010000006">
    <property type="protein sequence ID" value="MBB3970513.1"/>
    <property type="molecule type" value="Genomic_DNA"/>
</dbReference>
<evidence type="ECO:0000259" key="2">
    <source>
        <dbReference type="Pfam" id="PF00534"/>
    </source>
</evidence>
<name>A0A4Y8A7Y2_9SPHI</name>
<proteinExistence type="predicted"/>
<dbReference type="Pfam" id="PF00534">
    <property type="entry name" value="Glycos_transf_1"/>
    <property type="match status" value="1"/>
</dbReference>
<reference evidence="4 5" key="1">
    <citation type="journal article" date="2016" name="Int. J. Syst. Evol. Microbiol.">
        <title>Proposal of Mucilaginibacter phyllosphaerae sp. nov. isolated from the phyllosphere of Galium album.</title>
        <authorList>
            <person name="Aydogan E.L."/>
            <person name="Busse H.J."/>
            <person name="Moser G."/>
            <person name="Muller C."/>
            <person name="Kampfer P."/>
            <person name="Glaeser S.P."/>
        </authorList>
    </citation>
    <scope>NUCLEOTIDE SEQUENCE [LARGE SCALE GENOMIC DNA]</scope>
    <source>
        <strain evidence="4 5">PP-F2FG21</strain>
    </source>
</reference>
<evidence type="ECO:0000256" key="1">
    <source>
        <dbReference type="ARBA" id="ARBA00022679"/>
    </source>
</evidence>
<evidence type="ECO:0000313" key="4">
    <source>
        <dbReference type="EMBL" id="TEW64528.1"/>
    </source>
</evidence>
<accession>A0A4Y8A7Y2</accession>
<dbReference type="GO" id="GO:0009103">
    <property type="term" value="P:lipopolysaccharide biosynthetic process"/>
    <property type="evidence" value="ECO:0007669"/>
    <property type="project" value="TreeGrafter"/>
</dbReference>
<dbReference type="Gene3D" id="3.40.50.2000">
    <property type="entry name" value="Glycogen Phosphorylase B"/>
    <property type="match status" value="1"/>
</dbReference>
<dbReference type="EMBL" id="SNQG01000006">
    <property type="protein sequence ID" value="TEW64528.1"/>
    <property type="molecule type" value="Genomic_DNA"/>
</dbReference>
<organism evidence="4 5">
    <name type="scientific">Mucilaginibacter phyllosphaerae</name>
    <dbReference type="NCBI Taxonomy" id="1812349"/>
    <lineage>
        <taxon>Bacteria</taxon>
        <taxon>Pseudomonadati</taxon>
        <taxon>Bacteroidota</taxon>
        <taxon>Sphingobacteriia</taxon>
        <taxon>Sphingobacteriales</taxon>
        <taxon>Sphingobacteriaceae</taxon>
        <taxon>Mucilaginibacter</taxon>
    </lineage>
</organism>
<dbReference type="Proteomes" id="UP000297248">
    <property type="component" value="Unassembled WGS sequence"/>
</dbReference>
<dbReference type="RefSeq" id="WP_134337502.1">
    <property type="nucleotide sequence ID" value="NZ_BMCZ01000006.1"/>
</dbReference>
<keyword evidence="1 4" id="KW-0808">Transferase</keyword>